<evidence type="ECO:0000256" key="1">
    <source>
        <dbReference type="SAM" id="MobiDB-lite"/>
    </source>
</evidence>
<feature type="compositionally biased region" description="Basic and acidic residues" evidence="1">
    <location>
        <begin position="299"/>
        <end position="310"/>
    </location>
</feature>
<dbReference type="RefSeq" id="WP_141641012.1">
    <property type="nucleotide sequence ID" value="NZ_VIFM01000009.1"/>
</dbReference>
<sequence length="319" mass="33447">MRRWVLLVFCVSTRVWAQDYRACKELFVSPLAAKVGTTNSSGASWDEGSAPDPELSAMAVDVEGASPTVIGPKQEDAGTLLWNSLFLEETRSGAWLPVGVGGSLSLLLTDSDEGMSDFIGAFTVTVPESLASAGMAFLTVPSSGAQQVPLALRISASDGKRPCAGLEKAGPARYELPTPSFTARVDSALLEKLRGAQRCKAGSTQAECKAESYEVLYTQELLKDTWVTLVSGGPFDGNPGKVFAVALGIEPARRQVAHVGRCDAVKKAPSLGDALVCQLGTKGTVISVEKGKARTRPATARELEALKDDAPAPAPAPAQ</sequence>
<organism evidence="2 3">
    <name type="scientific">Myxococcus llanfairpwllgwyngyllgogerychwyrndrobwllllantysiliogogogochensis</name>
    <dbReference type="NCBI Taxonomy" id="2590453"/>
    <lineage>
        <taxon>Bacteria</taxon>
        <taxon>Pseudomonadati</taxon>
        <taxon>Myxococcota</taxon>
        <taxon>Myxococcia</taxon>
        <taxon>Myxococcales</taxon>
        <taxon>Cystobacterineae</taxon>
        <taxon>Myxococcaceae</taxon>
        <taxon>Myxococcus</taxon>
    </lineage>
</organism>
<accession>A0A540X7Q0</accession>
<protein>
    <submittedName>
        <fullName evidence="2">Uncharacterized protein</fullName>
    </submittedName>
</protein>
<feature type="region of interest" description="Disordered" evidence="1">
    <location>
        <begin position="292"/>
        <end position="319"/>
    </location>
</feature>
<reference evidence="2 3" key="1">
    <citation type="submission" date="2019-06" db="EMBL/GenBank/DDBJ databases">
        <authorList>
            <person name="Livingstone P."/>
            <person name="Whitworth D."/>
        </authorList>
    </citation>
    <scope>NUCLEOTIDE SEQUENCE [LARGE SCALE GENOMIC DNA]</scope>
    <source>
        <strain evidence="2 3">AM401</strain>
    </source>
</reference>
<evidence type="ECO:0000313" key="3">
    <source>
        <dbReference type="Proteomes" id="UP000315369"/>
    </source>
</evidence>
<comment type="caution">
    <text evidence="2">The sequence shown here is derived from an EMBL/GenBank/DDBJ whole genome shotgun (WGS) entry which is preliminary data.</text>
</comment>
<dbReference type="AlphaFoldDB" id="A0A540X7Q0"/>
<dbReference type="EMBL" id="VIFM01000009">
    <property type="protein sequence ID" value="TQF17267.1"/>
    <property type="molecule type" value="Genomic_DNA"/>
</dbReference>
<proteinExistence type="predicted"/>
<dbReference type="OrthoDB" id="5523869at2"/>
<dbReference type="Proteomes" id="UP000315369">
    <property type="component" value="Unassembled WGS sequence"/>
</dbReference>
<keyword evidence="3" id="KW-1185">Reference proteome</keyword>
<gene>
    <name evidence="2" type="ORF">FJV41_03740</name>
</gene>
<name>A0A540X7Q0_9BACT</name>
<evidence type="ECO:0000313" key="2">
    <source>
        <dbReference type="EMBL" id="TQF17267.1"/>
    </source>
</evidence>